<sequence>MSARQPFVPQRPGSRISNPIASPNGVVQPPINDPFRHSGLLPDSSAAPDPGAAHKSQNTNKPLNISGLMKKKRGSQGLSDSKSSAGDQIVSQNHIAAPRPMSPFIAKNPIFLSEKQSLVSVSPAPHIQAPLNEDFSHNQAHIPTHRPSRHYSREANRQQQRLSPSVPTDNPDNGIYPPSGVTMNGALDHPSAQDQFNQSATRRPHVGSPSGGAEEPNPKYDGNSHGYEHEPNSRALRQSSNKRIDRPDDVGGDEMEYGSTKRQRGDRMNNEGQIDFPTAFSYRSTPSPHRNGRSHSVASSIVHASNERQTPTISQAGQPYPFPSVDSPGHMLLRVLGPSFQGCEEKDIELYEEAKKRWAECSIEEWKVGAEELANKFTNLIDFVRLNVFLGKGAHIAHTILI</sequence>
<feature type="compositionally biased region" description="Polar residues" evidence="1">
    <location>
        <begin position="192"/>
        <end position="201"/>
    </location>
</feature>
<feature type="region of interest" description="Disordered" evidence="1">
    <location>
        <begin position="1"/>
        <end position="101"/>
    </location>
</feature>
<feature type="compositionally biased region" description="Polar residues" evidence="1">
    <location>
        <begin position="157"/>
        <end position="171"/>
    </location>
</feature>
<organism evidence="2 3">
    <name type="scientific">Meripilus lineatus</name>
    <dbReference type="NCBI Taxonomy" id="2056292"/>
    <lineage>
        <taxon>Eukaryota</taxon>
        <taxon>Fungi</taxon>
        <taxon>Dikarya</taxon>
        <taxon>Basidiomycota</taxon>
        <taxon>Agaricomycotina</taxon>
        <taxon>Agaricomycetes</taxon>
        <taxon>Polyporales</taxon>
        <taxon>Meripilaceae</taxon>
        <taxon>Meripilus</taxon>
    </lineage>
</organism>
<comment type="caution">
    <text evidence="2">The sequence shown here is derived from an EMBL/GenBank/DDBJ whole genome shotgun (WGS) entry which is preliminary data.</text>
</comment>
<dbReference type="EMBL" id="JANAWD010000004">
    <property type="protein sequence ID" value="KAJ3491974.1"/>
    <property type="molecule type" value="Genomic_DNA"/>
</dbReference>
<feature type="compositionally biased region" description="Low complexity" evidence="1">
    <location>
        <begin position="294"/>
        <end position="304"/>
    </location>
</feature>
<protein>
    <submittedName>
        <fullName evidence="2">Uncharacterized protein</fullName>
    </submittedName>
</protein>
<name>A0AAD5VCL5_9APHY</name>
<feature type="region of interest" description="Disordered" evidence="1">
    <location>
        <begin position="117"/>
        <end position="304"/>
    </location>
</feature>
<dbReference type="AlphaFoldDB" id="A0AAD5VCL5"/>
<dbReference type="Proteomes" id="UP001212997">
    <property type="component" value="Unassembled WGS sequence"/>
</dbReference>
<evidence type="ECO:0000256" key="1">
    <source>
        <dbReference type="SAM" id="MobiDB-lite"/>
    </source>
</evidence>
<keyword evidence="3" id="KW-1185">Reference proteome</keyword>
<feature type="compositionally biased region" description="Low complexity" evidence="1">
    <location>
        <begin position="42"/>
        <end position="53"/>
    </location>
</feature>
<accession>A0AAD5VCL5</accession>
<evidence type="ECO:0000313" key="2">
    <source>
        <dbReference type="EMBL" id="KAJ3491974.1"/>
    </source>
</evidence>
<evidence type="ECO:0000313" key="3">
    <source>
        <dbReference type="Proteomes" id="UP001212997"/>
    </source>
</evidence>
<feature type="compositionally biased region" description="Polar residues" evidence="1">
    <location>
        <begin position="76"/>
        <end position="94"/>
    </location>
</feature>
<gene>
    <name evidence="2" type="ORF">NLI96_g334</name>
</gene>
<proteinExistence type="predicted"/>
<reference evidence="2" key="1">
    <citation type="submission" date="2022-07" db="EMBL/GenBank/DDBJ databases">
        <title>Genome Sequence of Physisporinus lineatus.</title>
        <authorList>
            <person name="Buettner E."/>
        </authorList>
    </citation>
    <scope>NUCLEOTIDE SEQUENCE</scope>
    <source>
        <strain evidence="2">VT162</strain>
    </source>
</reference>